<keyword evidence="3 7" id="KW-0547">Nucleotide-binding</keyword>
<name>A0ABV9S854_9PSEU</name>
<keyword evidence="5 7" id="KW-0648">Protein biosynthesis</keyword>
<dbReference type="InterPro" id="IPR045462">
    <property type="entry name" value="aa-tRNA-synth_I_cd-bd"/>
</dbReference>
<dbReference type="InterPro" id="IPR049940">
    <property type="entry name" value="GluQ/Sye"/>
</dbReference>
<dbReference type="InterPro" id="IPR020751">
    <property type="entry name" value="aa-tRNA-synth_I_codon-bd_sub2"/>
</dbReference>
<organism evidence="10 11">
    <name type="scientific">Actinophytocola glycyrrhizae</name>
    <dbReference type="NCBI Taxonomy" id="2044873"/>
    <lineage>
        <taxon>Bacteria</taxon>
        <taxon>Bacillati</taxon>
        <taxon>Actinomycetota</taxon>
        <taxon>Actinomycetes</taxon>
        <taxon>Pseudonocardiales</taxon>
        <taxon>Pseudonocardiaceae</taxon>
    </lineage>
</organism>
<dbReference type="Gene3D" id="3.40.50.620">
    <property type="entry name" value="HUPs"/>
    <property type="match status" value="1"/>
</dbReference>
<dbReference type="SUPFAM" id="SSF48163">
    <property type="entry name" value="An anticodon-binding domain of class I aminoacyl-tRNA synthetases"/>
    <property type="match status" value="1"/>
</dbReference>
<feature type="domain" description="Glutamyl/glutaminyl-tRNA synthetase class Ib catalytic" evidence="8">
    <location>
        <begin position="36"/>
        <end position="322"/>
    </location>
</feature>
<dbReference type="InterPro" id="IPR020058">
    <property type="entry name" value="Glu/Gln-tRNA-synth_Ib_cat-dom"/>
</dbReference>
<sequence>MLDRAVIDALFPADLPEPEHWEQRYPPRKLPEGARVTRFGPSPTGFVHIGGIYVATIDRDIAAHSGGVYLVRVEDTDQSREVEGALDQFARAFDYFTIAADEHDERGAYGPYHQSARERVYLTYVRHLLRQGRAYPCFATKDELADITARQQAAKLPPGYYGKWAIWRDADPAEVATRLAEGAPYVVRFRAPDDAAGQRARFTDAIRGELEHEANRNDTVILKSSELSPRLPTYHFAHAVDDHLMRVNLVIRGDEWISSVPLHQQLFDALGFEPVTYAHIAPLMKQIPGGKRKLSKRKDPEAGVDFYIQAGYPPEAVLYYLRGLANGRLAELPMAEALNTPIRLDQCGVAGPLVDLVKLEDISADHIATLTSRQVFDALRTWAKDHDPELVPVLDTETDLALRAIAVEREGVDNPRKDLRKWSDFRLAYGFFFPQLFTPLTGAGDERLTPLGLAPDVATAFARDLVAGYEHHAASQEWFDQVRELAAKHGFAPNAKEYKKNPDSYPGSIREASQLVRVALTGSTRSPDLHAIAQALGADEVLNRLRALATPAEK</sequence>
<feature type="domain" description="Aminoacyl-tRNA synthetase class I anticodon-binding" evidence="9">
    <location>
        <begin position="513"/>
        <end position="547"/>
    </location>
</feature>
<dbReference type="PROSITE" id="PS00178">
    <property type="entry name" value="AA_TRNA_LIGASE_I"/>
    <property type="match status" value="1"/>
</dbReference>
<dbReference type="InterPro" id="IPR000924">
    <property type="entry name" value="Glu/Gln-tRNA-synth"/>
</dbReference>
<dbReference type="GO" id="GO:0004818">
    <property type="term" value="F:glutamate-tRNA ligase activity"/>
    <property type="evidence" value="ECO:0007669"/>
    <property type="project" value="UniProtKB-EC"/>
</dbReference>
<dbReference type="InterPro" id="IPR001412">
    <property type="entry name" value="aa-tRNA-synth_I_CS"/>
</dbReference>
<dbReference type="SUPFAM" id="SSF52374">
    <property type="entry name" value="Nucleotidylyl transferase"/>
    <property type="match status" value="1"/>
</dbReference>
<dbReference type="Pfam" id="PF00749">
    <property type="entry name" value="tRNA-synt_1c"/>
    <property type="match status" value="1"/>
</dbReference>
<dbReference type="Proteomes" id="UP001595859">
    <property type="component" value="Unassembled WGS sequence"/>
</dbReference>
<dbReference type="RefSeq" id="WP_378058808.1">
    <property type="nucleotide sequence ID" value="NZ_JBHSIS010000011.1"/>
</dbReference>
<comment type="caution">
    <text evidence="10">The sequence shown here is derived from an EMBL/GenBank/DDBJ whole genome shotgun (WGS) entry which is preliminary data.</text>
</comment>
<evidence type="ECO:0000259" key="9">
    <source>
        <dbReference type="Pfam" id="PF19269"/>
    </source>
</evidence>
<keyword evidence="2 7" id="KW-0436">Ligase</keyword>
<keyword evidence="11" id="KW-1185">Reference proteome</keyword>
<dbReference type="Pfam" id="PF19269">
    <property type="entry name" value="Anticodon_2"/>
    <property type="match status" value="1"/>
</dbReference>
<reference evidence="11" key="1">
    <citation type="journal article" date="2019" name="Int. J. Syst. Evol. Microbiol.">
        <title>The Global Catalogue of Microorganisms (GCM) 10K type strain sequencing project: providing services to taxonomists for standard genome sequencing and annotation.</title>
        <authorList>
            <consortium name="The Broad Institute Genomics Platform"/>
            <consortium name="The Broad Institute Genome Sequencing Center for Infectious Disease"/>
            <person name="Wu L."/>
            <person name="Ma J."/>
        </authorList>
    </citation>
    <scope>NUCLEOTIDE SEQUENCE [LARGE SCALE GENOMIC DNA]</scope>
    <source>
        <strain evidence="11">ZS-22-S1</strain>
    </source>
</reference>
<dbReference type="PRINTS" id="PR00987">
    <property type="entry name" value="TRNASYNTHGLU"/>
</dbReference>
<dbReference type="PANTHER" id="PTHR43311:SF2">
    <property type="entry name" value="GLUTAMATE--TRNA LIGASE, MITOCHONDRIAL-RELATED"/>
    <property type="match status" value="1"/>
</dbReference>
<evidence type="ECO:0000313" key="10">
    <source>
        <dbReference type="EMBL" id="MFC4856821.1"/>
    </source>
</evidence>
<proteinExistence type="inferred from homology"/>
<evidence type="ECO:0000256" key="5">
    <source>
        <dbReference type="ARBA" id="ARBA00022917"/>
    </source>
</evidence>
<keyword evidence="6 7" id="KW-0030">Aminoacyl-tRNA synthetase</keyword>
<dbReference type="InterPro" id="IPR014729">
    <property type="entry name" value="Rossmann-like_a/b/a_fold"/>
</dbReference>
<gene>
    <name evidence="10" type="ORF">ACFPCV_25230</name>
</gene>
<evidence type="ECO:0000256" key="1">
    <source>
        <dbReference type="ARBA" id="ARBA00007894"/>
    </source>
</evidence>
<evidence type="ECO:0000256" key="7">
    <source>
        <dbReference type="RuleBase" id="RU363037"/>
    </source>
</evidence>
<evidence type="ECO:0000256" key="6">
    <source>
        <dbReference type="ARBA" id="ARBA00023146"/>
    </source>
</evidence>
<dbReference type="PANTHER" id="PTHR43311">
    <property type="entry name" value="GLUTAMATE--TRNA LIGASE"/>
    <property type="match status" value="1"/>
</dbReference>
<protein>
    <submittedName>
        <fullName evidence="10">Glutamate--tRNA ligase</fullName>
        <ecNumber evidence="10">6.1.1.17</ecNumber>
    </submittedName>
</protein>
<keyword evidence="4 7" id="KW-0067">ATP-binding</keyword>
<dbReference type="EC" id="6.1.1.17" evidence="10"/>
<dbReference type="InterPro" id="IPR008925">
    <property type="entry name" value="aa_tRNA-synth_I_cd-bd_sf"/>
</dbReference>
<comment type="similarity">
    <text evidence="1">Belongs to the class-I aminoacyl-tRNA synthetase family. Glutamate--tRNA ligase type 1 subfamily.</text>
</comment>
<evidence type="ECO:0000256" key="2">
    <source>
        <dbReference type="ARBA" id="ARBA00022598"/>
    </source>
</evidence>
<evidence type="ECO:0000256" key="4">
    <source>
        <dbReference type="ARBA" id="ARBA00022840"/>
    </source>
</evidence>
<dbReference type="EMBL" id="JBHSIS010000011">
    <property type="protein sequence ID" value="MFC4856821.1"/>
    <property type="molecule type" value="Genomic_DNA"/>
</dbReference>
<evidence type="ECO:0000256" key="3">
    <source>
        <dbReference type="ARBA" id="ARBA00022741"/>
    </source>
</evidence>
<evidence type="ECO:0000259" key="8">
    <source>
        <dbReference type="Pfam" id="PF00749"/>
    </source>
</evidence>
<accession>A0ABV9S854</accession>
<dbReference type="Gene3D" id="1.10.10.350">
    <property type="match status" value="1"/>
</dbReference>
<evidence type="ECO:0000313" key="11">
    <source>
        <dbReference type="Proteomes" id="UP001595859"/>
    </source>
</evidence>